<comment type="caution">
    <text evidence="10">The sequence shown here is derived from an EMBL/GenBank/DDBJ whole genome shotgun (WGS) entry which is preliminary data.</text>
</comment>
<keyword evidence="1 8" id="KW-0004">4Fe-4S</keyword>
<dbReference type="PROSITE" id="PS51918">
    <property type="entry name" value="RADICAL_SAM"/>
    <property type="match status" value="1"/>
</dbReference>
<dbReference type="PANTHER" id="PTHR42836:SF1">
    <property type="entry name" value="7-CARBOXY-7-DEAZAGUANINE SYNTHASE"/>
    <property type="match status" value="1"/>
</dbReference>
<dbReference type="PANTHER" id="PTHR42836">
    <property type="entry name" value="7-CARBOXY-7-DEAZAGUANINE SYNTHASE"/>
    <property type="match status" value="1"/>
</dbReference>
<evidence type="ECO:0000256" key="1">
    <source>
        <dbReference type="ARBA" id="ARBA00022485"/>
    </source>
</evidence>
<gene>
    <name evidence="8" type="primary">queE</name>
    <name evidence="10" type="ORF">ACFSUE_05280</name>
</gene>
<dbReference type="CDD" id="cd01335">
    <property type="entry name" value="Radical_SAM"/>
    <property type="match status" value="1"/>
</dbReference>
<keyword evidence="5 8" id="KW-0408">Iron</keyword>
<comment type="subunit">
    <text evidence="8">Homodimer.</text>
</comment>
<evidence type="ECO:0000313" key="10">
    <source>
        <dbReference type="EMBL" id="MFD2693045.1"/>
    </source>
</evidence>
<comment type="similarity">
    <text evidence="8">Belongs to the radical SAM superfamily. 7-carboxy-7-deazaguanine synthase family.</text>
</comment>
<comment type="catalytic activity">
    <reaction evidence="8">
        <text>6-carboxy-5,6,7,8-tetrahydropterin + H(+) = 7-carboxy-7-carbaguanine + NH4(+)</text>
        <dbReference type="Rhea" id="RHEA:27974"/>
        <dbReference type="ChEBI" id="CHEBI:15378"/>
        <dbReference type="ChEBI" id="CHEBI:28938"/>
        <dbReference type="ChEBI" id="CHEBI:61032"/>
        <dbReference type="ChEBI" id="CHEBI:61036"/>
        <dbReference type="EC" id="4.3.99.3"/>
    </reaction>
</comment>
<name>A0ABW5S0L8_9BACL</name>
<keyword evidence="2 8" id="KW-0949">S-adenosyl-L-methionine</keyword>
<feature type="binding site" evidence="8">
    <location>
        <position position="76"/>
    </location>
    <ligand>
        <name>S-adenosyl-L-methionine</name>
        <dbReference type="ChEBI" id="CHEBI:59789"/>
    </ligand>
</feature>
<feature type="binding site" evidence="8">
    <location>
        <position position="40"/>
    </location>
    <ligand>
        <name>[4Fe-4S] cluster</name>
        <dbReference type="ChEBI" id="CHEBI:49883"/>
        <note>4Fe-4S-S-AdoMet</note>
    </ligand>
</feature>
<keyword evidence="6 8" id="KW-0411">Iron-sulfur</keyword>
<keyword evidence="7 8" id="KW-0456">Lyase</keyword>
<evidence type="ECO:0000256" key="3">
    <source>
        <dbReference type="ARBA" id="ARBA00022723"/>
    </source>
</evidence>
<dbReference type="InterPro" id="IPR007197">
    <property type="entry name" value="rSAM"/>
</dbReference>
<keyword evidence="4 8" id="KW-0460">Magnesium</keyword>
<feature type="binding site" evidence="8">
    <location>
        <begin position="17"/>
        <end position="19"/>
    </location>
    <ligand>
        <name>substrate</name>
    </ligand>
</feature>
<dbReference type="RefSeq" id="WP_253064037.1">
    <property type="nucleotide sequence ID" value="NZ_JAMXWM010000026.1"/>
</dbReference>
<protein>
    <recommendedName>
        <fullName evidence="8">7-carboxy-7-deazaguanine synthase</fullName>
        <shortName evidence="8">CDG synthase</shortName>
        <ecNumber evidence="8">4.3.99.3</ecNumber>
    </recommendedName>
    <alternativeName>
        <fullName evidence="8">Queuosine biosynthesis protein QueE</fullName>
    </alternativeName>
</protein>
<accession>A0ABW5S0L8</accession>
<evidence type="ECO:0000256" key="5">
    <source>
        <dbReference type="ARBA" id="ARBA00023004"/>
    </source>
</evidence>
<sequence>MNDDEEIIYISNVFRSIQGEGIYEGVPSVFVRLPGCNLNCTWCDEQQNMQRKKYSLKRVSEIVNSFATRHVVITGGEPLLSRKIKNLIEIFKKSNHFITIETNATILRENINCNFVSMSPKLAHSEMGNDTVLGEKQRIKPTIIDYYIGRYPYQLKFVARNMEQDFNEIEHVLSLLKTYNRERVLVMPLSNSRMDLFKVQQEMIGLCIRHQFRYANRLQLQVWDNGIEA</sequence>
<comment type="caution">
    <text evidence="8">Lacks conserved residue(s) required for the propagation of feature annotation.</text>
</comment>
<feature type="domain" description="Radical SAM core" evidence="9">
    <location>
        <begin position="23"/>
        <end position="228"/>
    </location>
</feature>
<dbReference type="EC" id="4.3.99.3" evidence="8"/>
<evidence type="ECO:0000256" key="4">
    <source>
        <dbReference type="ARBA" id="ARBA00022842"/>
    </source>
</evidence>
<dbReference type="EMBL" id="JBHUMQ010000014">
    <property type="protein sequence ID" value="MFD2693045.1"/>
    <property type="molecule type" value="Genomic_DNA"/>
</dbReference>
<comment type="cofactor">
    <cofactor evidence="8">
        <name>S-adenosyl-L-methionine</name>
        <dbReference type="ChEBI" id="CHEBI:59789"/>
    </cofactor>
    <text evidence="8">Binds 1 S-adenosyl-L-methionine per subunit.</text>
</comment>
<evidence type="ECO:0000256" key="2">
    <source>
        <dbReference type="ARBA" id="ARBA00022691"/>
    </source>
</evidence>
<feature type="binding site" evidence="8">
    <location>
        <position position="36"/>
    </location>
    <ligand>
        <name>[4Fe-4S] cluster</name>
        <dbReference type="ChEBI" id="CHEBI:49883"/>
        <note>4Fe-4S-S-AdoMet</note>
    </ligand>
</feature>
<comment type="pathway">
    <text evidence="8">Purine metabolism; 7-cyano-7-deazaguanine biosynthesis.</text>
</comment>
<evidence type="ECO:0000256" key="7">
    <source>
        <dbReference type="ARBA" id="ARBA00023239"/>
    </source>
</evidence>
<feature type="binding site" evidence="8">
    <location>
        <begin position="42"/>
        <end position="44"/>
    </location>
    <ligand>
        <name>S-adenosyl-L-methionine</name>
        <dbReference type="ChEBI" id="CHEBI:59789"/>
    </ligand>
</feature>
<comment type="cofactor">
    <cofactor evidence="8">
        <name>Mg(2+)</name>
        <dbReference type="ChEBI" id="CHEBI:18420"/>
    </cofactor>
</comment>
<organism evidence="10 11">
    <name type="scientific">Sporolactobacillus shoreicorticis</name>
    <dbReference type="NCBI Taxonomy" id="1923877"/>
    <lineage>
        <taxon>Bacteria</taxon>
        <taxon>Bacillati</taxon>
        <taxon>Bacillota</taxon>
        <taxon>Bacilli</taxon>
        <taxon>Bacillales</taxon>
        <taxon>Sporolactobacillaceae</taxon>
        <taxon>Sporolactobacillus</taxon>
    </lineage>
</organism>
<feature type="binding site" evidence="8">
    <location>
        <position position="74"/>
    </location>
    <ligand>
        <name>substrate</name>
    </ligand>
</feature>
<dbReference type="SFLD" id="SFLDS00029">
    <property type="entry name" value="Radical_SAM"/>
    <property type="match status" value="1"/>
</dbReference>
<dbReference type="InterPro" id="IPR013785">
    <property type="entry name" value="Aldolase_TIM"/>
</dbReference>
<evidence type="ECO:0000313" key="11">
    <source>
        <dbReference type="Proteomes" id="UP001597399"/>
    </source>
</evidence>
<evidence type="ECO:0000256" key="8">
    <source>
        <dbReference type="HAMAP-Rule" id="MF_00917"/>
    </source>
</evidence>
<proteinExistence type="inferred from homology"/>
<dbReference type="HAMAP" id="MF_00917">
    <property type="entry name" value="QueE"/>
    <property type="match status" value="1"/>
</dbReference>
<dbReference type="Proteomes" id="UP001597399">
    <property type="component" value="Unassembled WGS sequence"/>
</dbReference>
<dbReference type="Pfam" id="PF04055">
    <property type="entry name" value="Radical_SAM"/>
    <property type="match status" value="1"/>
</dbReference>
<keyword evidence="11" id="KW-1185">Reference proteome</keyword>
<dbReference type="SUPFAM" id="SSF102114">
    <property type="entry name" value="Radical SAM enzymes"/>
    <property type="match status" value="1"/>
</dbReference>
<evidence type="ECO:0000259" key="9">
    <source>
        <dbReference type="PROSITE" id="PS51918"/>
    </source>
</evidence>
<evidence type="ECO:0000256" key="6">
    <source>
        <dbReference type="ARBA" id="ARBA00023014"/>
    </source>
</evidence>
<comment type="cofactor">
    <cofactor evidence="8">
        <name>[4Fe-4S] cluster</name>
        <dbReference type="ChEBI" id="CHEBI:49883"/>
    </cofactor>
    <text evidence="8">Binds 1 [4Fe-4S] cluster. The cluster is coordinated with 3 cysteines and an exchangeable S-adenosyl-L-methionine.</text>
</comment>
<dbReference type="PIRSF" id="PIRSF000370">
    <property type="entry name" value="QueE"/>
    <property type="match status" value="1"/>
</dbReference>
<feature type="binding site" evidence="8">
    <location>
        <position position="43"/>
    </location>
    <ligand>
        <name>[4Fe-4S] cluster</name>
        <dbReference type="ChEBI" id="CHEBI:49883"/>
        <note>4Fe-4S-S-AdoMet</note>
    </ligand>
</feature>
<reference evidence="11" key="1">
    <citation type="journal article" date="2019" name="Int. J. Syst. Evol. Microbiol.">
        <title>The Global Catalogue of Microorganisms (GCM) 10K type strain sequencing project: providing services to taxonomists for standard genome sequencing and annotation.</title>
        <authorList>
            <consortium name="The Broad Institute Genomics Platform"/>
            <consortium name="The Broad Institute Genome Sequencing Center for Infectious Disease"/>
            <person name="Wu L."/>
            <person name="Ma J."/>
        </authorList>
    </citation>
    <scope>NUCLEOTIDE SEQUENCE [LARGE SCALE GENOMIC DNA]</scope>
    <source>
        <strain evidence="11">TISTR 2466</strain>
    </source>
</reference>
<feature type="binding site" evidence="8">
    <location>
        <position position="32"/>
    </location>
    <ligand>
        <name>substrate</name>
    </ligand>
</feature>
<comment type="function">
    <text evidence="8">Catalyzes the complex heterocyclic radical-mediated conversion of 6-carboxy-5,6,7,8-tetrahydropterin (CPH4) to 7-carboxy-7-deazaguanine (CDG), a step common to the biosynthetic pathways of all 7-deazapurine-containing compounds.</text>
</comment>
<dbReference type="InterPro" id="IPR024924">
    <property type="entry name" value="7-CO-7-deazaguanine_synth-like"/>
</dbReference>
<dbReference type="InterPro" id="IPR058240">
    <property type="entry name" value="rSAM_sf"/>
</dbReference>
<keyword evidence="3 8" id="KW-0479">Metal-binding</keyword>
<keyword evidence="8" id="KW-0671">Queuosine biosynthesis</keyword>
<dbReference type="Gene3D" id="3.20.20.70">
    <property type="entry name" value="Aldolase class I"/>
    <property type="match status" value="1"/>
</dbReference>
<feature type="binding site" evidence="8">
    <location>
        <begin position="119"/>
        <end position="121"/>
    </location>
    <ligand>
        <name>S-adenosyl-L-methionine</name>
        <dbReference type="ChEBI" id="CHEBI:59789"/>
    </ligand>
</feature>